<accession>A0A8T0F678</accession>
<keyword evidence="3" id="KW-1185">Reference proteome</keyword>
<organism evidence="2 3">
    <name type="scientific">Argiope bruennichi</name>
    <name type="common">Wasp spider</name>
    <name type="synonym">Aranea bruennichi</name>
    <dbReference type="NCBI Taxonomy" id="94029"/>
    <lineage>
        <taxon>Eukaryota</taxon>
        <taxon>Metazoa</taxon>
        <taxon>Ecdysozoa</taxon>
        <taxon>Arthropoda</taxon>
        <taxon>Chelicerata</taxon>
        <taxon>Arachnida</taxon>
        <taxon>Araneae</taxon>
        <taxon>Araneomorphae</taxon>
        <taxon>Entelegynae</taxon>
        <taxon>Araneoidea</taxon>
        <taxon>Araneidae</taxon>
        <taxon>Argiope</taxon>
    </lineage>
</organism>
<sequence>MKSSQRRQKQRADKTPRETTSIRARTESTAEKTSQRVYIAKQRGETSHNLESDERQGQSAKRIQPGKSLAPCRKAHNDKRGSRNRANENRCVPCEAEMLEVTVSSFKMRNVKGVRRRKISEALSALPRPP</sequence>
<feature type="compositionally biased region" description="Basic and acidic residues" evidence="1">
    <location>
        <begin position="24"/>
        <end position="34"/>
    </location>
</feature>
<name>A0A8T0F678_ARGBR</name>
<gene>
    <name evidence="2" type="ORF">HNY73_011321</name>
</gene>
<evidence type="ECO:0000256" key="1">
    <source>
        <dbReference type="SAM" id="MobiDB-lite"/>
    </source>
</evidence>
<proteinExistence type="predicted"/>
<feature type="compositionally biased region" description="Basic and acidic residues" evidence="1">
    <location>
        <begin position="78"/>
        <end position="88"/>
    </location>
</feature>
<dbReference type="Proteomes" id="UP000807504">
    <property type="component" value="Unassembled WGS sequence"/>
</dbReference>
<feature type="region of interest" description="Disordered" evidence="1">
    <location>
        <begin position="1"/>
        <end position="89"/>
    </location>
</feature>
<evidence type="ECO:0000313" key="3">
    <source>
        <dbReference type="Proteomes" id="UP000807504"/>
    </source>
</evidence>
<evidence type="ECO:0000313" key="2">
    <source>
        <dbReference type="EMBL" id="KAF8785818.1"/>
    </source>
</evidence>
<feature type="compositionally biased region" description="Basic and acidic residues" evidence="1">
    <location>
        <begin position="42"/>
        <end position="56"/>
    </location>
</feature>
<comment type="caution">
    <text evidence="2">The sequence shown here is derived from an EMBL/GenBank/DDBJ whole genome shotgun (WGS) entry which is preliminary data.</text>
</comment>
<dbReference type="AlphaFoldDB" id="A0A8T0F678"/>
<reference evidence="2" key="2">
    <citation type="submission" date="2020-06" db="EMBL/GenBank/DDBJ databases">
        <authorList>
            <person name="Sheffer M."/>
        </authorList>
    </citation>
    <scope>NUCLEOTIDE SEQUENCE</scope>
</reference>
<reference evidence="2" key="1">
    <citation type="journal article" date="2020" name="bioRxiv">
        <title>Chromosome-level reference genome of the European wasp spider Argiope bruennichi: a resource for studies on range expansion and evolutionary adaptation.</title>
        <authorList>
            <person name="Sheffer M.M."/>
            <person name="Hoppe A."/>
            <person name="Krehenwinkel H."/>
            <person name="Uhl G."/>
            <person name="Kuss A.W."/>
            <person name="Jensen L."/>
            <person name="Jensen C."/>
            <person name="Gillespie R.G."/>
            <person name="Hoff K.J."/>
            <person name="Prost S."/>
        </authorList>
    </citation>
    <scope>NUCLEOTIDE SEQUENCE</scope>
</reference>
<protein>
    <submittedName>
        <fullName evidence="2">Uncharacterized protein</fullName>
    </submittedName>
</protein>
<dbReference type="EMBL" id="JABXBU010000030">
    <property type="protein sequence ID" value="KAF8785818.1"/>
    <property type="molecule type" value="Genomic_DNA"/>
</dbReference>